<dbReference type="Proteomes" id="UP000316988">
    <property type="component" value="Unassembled WGS sequence"/>
</dbReference>
<keyword evidence="2" id="KW-0964">Secreted</keyword>
<evidence type="ECO:0000256" key="3">
    <source>
        <dbReference type="ARBA" id="ARBA00022651"/>
    </source>
</evidence>
<dbReference type="GO" id="GO:0045493">
    <property type="term" value="P:xylan catabolic process"/>
    <property type="evidence" value="ECO:0007669"/>
    <property type="project" value="UniProtKB-KW"/>
</dbReference>
<keyword evidence="6" id="KW-0119">Carbohydrate metabolism</keyword>
<evidence type="ECO:0000313" key="10">
    <source>
        <dbReference type="Proteomes" id="UP000316988"/>
    </source>
</evidence>
<evidence type="ECO:0000256" key="2">
    <source>
        <dbReference type="ARBA" id="ARBA00022525"/>
    </source>
</evidence>
<proteinExistence type="predicted"/>
<keyword evidence="3" id="KW-0858">Xylan degradation</keyword>
<accession>A0A554SPY0</accession>
<dbReference type="AlphaFoldDB" id="A0A554SPY0"/>
<dbReference type="PROSITE" id="PS51257">
    <property type="entry name" value="PROKAR_LIPOPROTEIN"/>
    <property type="match status" value="1"/>
</dbReference>
<gene>
    <name evidence="9" type="ORF">FNM00_01950</name>
</gene>
<comment type="caution">
    <text evidence="9">The sequence shown here is derived from an EMBL/GenBank/DDBJ whole genome shotgun (WGS) entry which is preliminary data.</text>
</comment>
<evidence type="ECO:0008006" key="11">
    <source>
        <dbReference type="Google" id="ProtNLM"/>
    </source>
</evidence>
<reference evidence="9 10" key="1">
    <citation type="submission" date="2019-07" db="EMBL/GenBank/DDBJ databases">
        <authorList>
            <person name="Zhao L.H."/>
        </authorList>
    </citation>
    <scope>NUCLEOTIDE SEQUENCE [LARGE SCALE GENOMIC DNA]</scope>
    <source>
        <strain evidence="9 10">Co35</strain>
    </source>
</reference>
<dbReference type="Gene3D" id="3.40.50.1820">
    <property type="entry name" value="alpha/beta hydrolase"/>
    <property type="match status" value="1"/>
</dbReference>
<dbReference type="PANTHER" id="PTHR38050:SF2">
    <property type="entry name" value="FERULOYL ESTERASE C-RELATED"/>
    <property type="match status" value="1"/>
</dbReference>
<evidence type="ECO:0000256" key="7">
    <source>
        <dbReference type="ARBA" id="ARBA00023326"/>
    </source>
</evidence>
<evidence type="ECO:0000256" key="1">
    <source>
        <dbReference type="ARBA" id="ARBA00004613"/>
    </source>
</evidence>
<evidence type="ECO:0000313" key="9">
    <source>
        <dbReference type="EMBL" id="TSD68378.1"/>
    </source>
</evidence>
<dbReference type="PANTHER" id="PTHR38050">
    <property type="match status" value="1"/>
</dbReference>
<evidence type="ECO:0000256" key="5">
    <source>
        <dbReference type="ARBA" id="ARBA00022801"/>
    </source>
</evidence>
<feature type="chain" id="PRO_5022139415" description="Polyhydroxybutyrate depolymerase" evidence="8">
    <location>
        <begin position="20"/>
        <end position="309"/>
    </location>
</feature>
<evidence type="ECO:0000256" key="8">
    <source>
        <dbReference type="SAM" id="SignalP"/>
    </source>
</evidence>
<dbReference type="GO" id="GO:0005576">
    <property type="term" value="C:extracellular region"/>
    <property type="evidence" value="ECO:0007669"/>
    <property type="project" value="UniProtKB-SubCell"/>
</dbReference>
<keyword evidence="10" id="KW-1185">Reference proteome</keyword>
<name>A0A554SPY0_9ACTN</name>
<keyword evidence="7" id="KW-0624">Polysaccharide degradation</keyword>
<evidence type="ECO:0000256" key="4">
    <source>
        <dbReference type="ARBA" id="ARBA00022729"/>
    </source>
</evidence>
<keyword evidence="5" id="KW-0378">Hydrolase</keyword>
<dbReference type="Pfam" id="PF10503">
    <property type="entry name" value="Esterase_PHB"/>
    <property type="match status" value="1"/>
</dbReference>
<keyword evidence="4 8" id="KW-0732">Signal</keyword>
<dbReference type="EMBL" id="VLNT01000001">
    <property type="protein sequence ID" value="TSD68378.1"/>
    <property type="molecule type" value="Genomic_DNA"/>
</dbReference>
<dbReference type="RefSeq" id="WP_143911326.1">
    <property type="nucleotide sequence ID" value="NZ_VLNT01000001.1"/>
</dbReference>
<dbReference type="GO" id="GO:0030600">
    <property type="term" value="F:feruloyl esterase activity"/>
    <property type="evidence" value="ECO:0007669"/>
    <property type="project" value="InterPro"/>
</dbReference>
<dbReference type="SUPFAM" id="SSF53474">
    <property type="entry name" value="alpha/beta-Hydrolases"/>
    <property type="match status" value="1"/>
</dbReference>
<sequence length="309" mass="32948">MLRRIIVLLVLCASMVACAREPAPAPPPPPAPTWNAGPEGACEVPETGASAHTLDIDGEKRRFAVDVPDGFNGERLPVVFVTHGRGGEATAAMAYTGFPEYGQQYGFIVVAPQAEGRPALWDFSTGPEVAGSDFAFIAALREHVVESWCGDDEQVFMTGFSNGSAMTFAAACLPSLRFKAFGAVAAPGYVPERCDSAPPASIIYAHGTADPVVPFVGGETVIQWVEPATQVMNAWALHDGCAHVEREQIAEDVQVTRWDVCRDESRLVFYVIDGEGHHWPGGPSLPGLGASTRSINITALMTEFFGLSD</sequence>
<organism evidence="9 10">
    <name type="scientific">Aeromicrobium piscarium</name>
    <dbReference type="NCBI Taxonomy" id="2590901"/>
    <lineage>
        <taxon>Bacteria</taxon>
        <taxon>Bacillati</taxon>
        <taxon>Actinomycetota</taxon>
        <taxon>Actinomycetes</taxon>
        <taxon>Propionibacteriales</taxon>
        <taxon>Nocardioidaceae</taxon>
        <taxon>Aeromicrobium</taxon>
    </lineage>
</organism>
<evidence type="ECO:0000256" key="6">
    <source>
        <dbReference type="ARBA" id="ARBA00023277"/>
    </source>
</evidence>
<dbReference type="InterPro" id="IPR043595">
    <property type="entry name" value="FaeB/C/D"/>
</dbReference>
<dbReference type="InterPro" id="IPR029058">
    <property type="entry name" value="AB_hydrolase_fold"/>
</dbReference>
<feature type="signal peptide" evidence="8">
    <location>
        <begin position="1"/>
        <end position="19"/>
    </location>
</feature>
<comment type="subcellular location">
    <subcellularLocation>
        <location evidence="1">Secreted</location>
    </subcellularLocation>
</comment>
<dbReference type="InterPro" id="IPR010126">
    <property type="entry name" value="Esterase_phb"/>
</dbReference>
<dbReference type="OrthoDB" id="9767239at2"/>
<protein>
    <recommendedName>
        <fullName evidence="11">Polyhydroxybutyrate depolymerase</fullName>
    </recommendedName>
</protein>